<dbReference type="Gene3D" id="3.40.50.2000">
    <property type="entry name" value="Glycogen Phosphorylase B"/>
    <property type="match status" value="3"/>
</dbReference>
<reference evidence="3 4" key="1">
    <citation type="submission" date="2018-07" db="EMBL/GenBank/DDBJ databases">
        <title>Genome analysis of Larkinella rosea.</title>
        <authorList>
            <person name="Zhou Z."/>
            <person name="Wang G."/>
        </authorList>
    </citation>
    <scope>NUCLEOTIDE SEQUENCE [LARGE SCALE GENOMIC DNA]</scope>
    <source>
        <strain evidence="4">zzj9</strain>
    </source>
</reference>
<sequence length="312" mass="34941">MRILIVCSGNAENFDFKKHQAFIYDQVEAVRQIDPAIAFDYFFVTKKGIYGYLSCLSDLINQLRGNRYHCIHAHVALSALLSNLQRQVPVVATFHGSDINFPSLRMVSLIVELLSRKTIYISAQLISKAIYANKSKRAVIPCGVDFDVFIPRSKEQSRRQLGLSAYKKYILFSSRSGIAVKNYPLARAAVALLQDKTVELIELKNYTREEVALLFTAVDVALMTSHSEGSPQFVKEALACNCPVVSTNVGDVQVVMGNIAGCYITSYDATDVADKIRKALANTEPVLSRESIRQFDNRLIAQQIREVYCQIQ</sequence>
<feature type="domain" description="Glycosyl transferase family 1" evidence="1">
    <location>
        <begin position="207"/>
        <end position="284"/>
    </location>
</feature>
<dbReference type="SUPFAM" id="SSF53756">
    <property type="entry name" value="UDP-Glycosyltransferase/glycogen phosphorylase"/>
    <property type="match status" value="1"/>
</dbReference>
<dbReference type="AlphaFoldDB" id="A0A368JM34"/>
<dbReference type="PANTHER" id="PTHR45947:SF15">
    <property type="entry name" value="TEICHURONIC ACID BIOSYNTHESIS GLYCOSYLTRANSFERASE TUAC-RELATED"/>
    <property type="match status" value="1"/>
</dbReference>
<dbReference type="OrthoDB" id="9792269at2"/>
<dbReference type="EMBL" id="QOWE01000018">
    <property type="protein sequence ID" value="RCR67613.1"/>
    <property type="molecule type" value="Genomic_DNA"/>
</dbReference>
<dbReference type="Pfam" id="PF13439">
    <property type="entry name" value="Glyco_transf_4"/>
    <property type="match status" value="1"/>
</dbReference>
<keyword evidence="3" id="KW-0808">Transferase</keyword>
<feature type="domain" description="Glycosyltransferase subfamily 4-like N-terminal" evidence="2">
    <location>
        <begin position="40"/>
        <end position="147"/>
    </location>
</feature>
<keyword evidence="4" id="KW-1185">Reference proteome</keyword>
<dbReference type="InterPro" id="IPR028098">
    <property type="entry name" value="Glyco_trans_4-like_N"/>
</dbReference>
<proteinExistence type="predicted"/>
<gene>
    <name evidence="3" type="ORF">DUE52_21150</name>
</gene>
<evidence type="ECO:0000313" key="4">
    <source>
        <dbReference type="Proteomes" id="UP000253383"/>
    </source>
</evidence>
<dbReference type="InterPro" id="IPR050194">
    <property type="entry name" value="Glycosyltransferase_grp1"/>
</dbReference>
<evidence type="ECO:0000259" key="2">
    <source>
        <dbReference type="Pfam" id="PF13439"/>
    </source>
</evidence>
<dbReference type="RefSeq" id="WP_114408045.1">
    <property type="nucleotide sequence ID" value="NZ_QOWE01000018.1"/>
</dbReference>
<accession>A0A368JM34</accession>
<name>A0A368JM34_9BACT</name>
<dbReference type="Pfam" id="PF00534">
    <property type="entry name" value="Glycos_transf_1"/>
    <property type="match status" value="1"/>
</dbReference>
<dbReference type="InterPro" id="IPR001296">
    <property type="entry name" value="Glyco_trans_1"/>
</dbReference>
<dbReference type="Proteomes" id="UP000253383">
    <property type="component" value="Unassembled WGS sequence"/>
</dbReference>
<organism evidence="3 4">
    <name type="scientific">Larkinella punicea</name>
    <dbReference type="NCBI Taxonomy" id="2315727"/>
    <lineage>
        <taxon>Bacteria</taxon>
        <taxon>Pseudomonadati</taxon>
        <taxon>Bacteroidota</taxon>
        <taxon>Cytophagia</taxon>
        <taxon>Cytophagales</taxon>
        <taxon>Spirosomataceae</taxon>
        <taxon>Larkinella</taxon>
    </lineage>
</organism>
<dbReference type="PANTHER" id="PTHR45947">
    <property type="entry name" value="SULFOQUINOVOSYL TRANSFERASE SQD2"/>
    <property type="match status" value="1"/>
</dbReference>
<evidence type="ECO:0000259" key="1">
    <source>
        <dbReference type="Pfam" id="PF00534"/>
    </source>
</evidence>
<comment type="caution">
    <text evidence="3">The sequence shown here is derived from an EMBL/GenBank/DDBJ whole genome shotgun (WGS) entry which is preliminary data.</text>
</comment>
<protein>
    <submittedName>
        <fullName evidence="3">Glycosyltransferase</fullName>
    </submittedName>
</protein>
<dbReference type="GO" id="GO:0016757">
    <property type="term" value="F:glycosyltransferase activity"/>
    <property type="evidence" value="ECO:0007669"/>
    <property type="project" value="TreeGrafter"/>
</dbReference>
<evidence type="ECO:0000313" key="3">
    <source>
        <dbReference type="EMBL" id="RCR67613.1"/>
    </source>
</evidence>